<name>A0ABP4XAR5_9ACTN</name>
<keyword evidence="1" id="KW-0175">Coiled coil</keyword>
<evidence type="ECO:0000313" key="4">
    <source>
        <dbReference type="Proteomes" id="UP001500655"/>
    </source>
</evidence>
<evidence type="ECO:0000256" key="1">
    <source>
        <dbReference type="SAM" id="Coils"/>
    </source>
</evidence>
<dbReference type="SUPFAM" id="SSF103473">
    <property type="entry name" value="MFS general substrate transporter"/>
    <property type="match status" value="1"/>
</dbReference>
<organism evidence="3 4">
    <name type="scientific">Luedemannella helvata</name>
    <dbReference type="NCBI Taxonomy" id="349315"/>
    <lineage>
        <taxon>Bacteria</taxon>
        <taxon>Bacillati</taxon>
        <taxon>Actinomycetota</taxon>
        <taxon>Actinomycetes</taxon>
        <taxon>Micromonosporales</taxon>
        <taxon>Micromonosporaceae</taxon>
        <taxon>Luedemannella</taxon>
    </lineage>
</organism>
<sequence length="422" mass="45983">MNYFQLLVRRLVQAFAVFRDPNAGLLLPLPEPLVEPRRSADDLARAAHEQGRSDGERYLYDGWSFGQEDDSQDTDLVPEYVRRLRNDCETAINEYRDRNELTSARLADLDRRARDAESHMRAARDRMAVAAVRDRLDEEDSLRAFLGKRNVNADTLNLPPLEAEVWEGEAPPMHPLWKAGLLCFLIAVVFEIVHYVAESYLPATGLGARTVLVMTIAVAGLTVLGPFVSGQLFRHRHATGADRVLTGLTFALLLPTVATVLGFGLVAARLFDRGVTAGTGILGGVDGSQSAALGLTPATLVVVFDVVLVLACTMAYILGLAERHPFQRAFVRNQAIRDRTVLLAQRMGTRINPDFRATPAGGDGDRELAIRHAYFAAENAYYAGLIEAVADPTFTDAVLRRRNLAALPQVVAGGPGAAEGAA</sequence>
<comment type="caution">
    <text evidence="3">The sequence shown here is derived from an EMBL/GenBank/DDBJ whole genome shotgun (WGS) entry which is preliminary data.</text>
</comment>
<keyword evidence="4" id="KW-1185">Reference proteome</keyword>
<feature type="transmembrane region" description="Helical" evidence="2">
    <location>
        <begin position="179"/>
        <end position="197"/>
    </location>
</feature>
<feature type="coiled-coil region" evidence="1">
    <location>
        <begin position="92"/>
        <end position="126"/>
    </location>
</feature>
<feature type="transmembrane region" description="Helical" evidence="2">
    <location>
        <begin position="291"/>
        <end position="318"/>
    </location>
</feature>
<keyword evidence="2" id="KW-1133">Transmembrane helix</keyword>
<reference evidence="4" key="1">
    <citation type="journal article" date="2019" name="Int. J. Syst. Evol. Microbiol.">
        <title>The Global Catalogue of Microorganisms (GCM) 10K type strain sequencing project: providing services to taxonomists for standard genome sequencing and annotation.</title>
        <authorList>
            <consortium name="The Broad Institute Genomics Platform"/>
            <consortium name="The Broad Institute Genome Sequencing Center for Infectious Disease"/>
            <person name="Wu L."/>
            <person name="Ma J."/>
        </authorList>
    </citation>
    <scope>NUCLEOTIDE SEQUENCE [LARGE SCALE GENOMIC DNA]</scope>
    <source>
        <strain evidence="4">JCM 13249</strain>
    </source>
</reference>
<dbReference type="Proteomes" id="UP001500655">
    <property type="component" value="Unassembled WGS sequence"/>
</dbReference>
<accession>A0ABP4XAR5</accession>
<feature type="transmembrane region" description="Helical" evidence="2">
    <location>
        <begin position="245"/>
        <end position="271"/>
    </location>
</feature>
<gene>
    <name evidence="3" type="ORF">GCM10009681_53590</name>
</gene>
<feature type="transmembrane region" description="Helical" evidence="2">
    <location>
        <begin position="209"/>
        <end position="233"/>
    </location>
</feature>
<evidence type="ECO:0000313" key="3">
    <source>
        <dbReference type="EMBL" id="GAA1775291.1"/>
    </source>
</evidence>
<dbReference type="EMBL" id="BAAALS010000042">
    <property type="protein sequence ID" value="GAA1775291.1"/>
    <property type="molecule type" value="Genomic_DNA"/>
</dbReference>
<keyword evidence="2" id="KW-0812">Transmembrane</keyword>
<evidence type="ECO:0000256" key="2">
    <source>
        <dbReference type="SAM" id="Phobius"/>
    </source>
</evidence>
<keyword evidence="2" id="KW-0472">Membrane</keyword>
<proteinExistence type="predicted"/>
<dbReference type="InterPro" id="IPR036259">
    <property type="entry name" value="MFS_trans_sf"/>
</dbReference>
<protein>
    <submittedName>
        <fullName evidence="3">Uncharacterized protein</fullName>
    </submittedName>
</protein>
<dbReference type="RefSeq" id="WP_344087962.1">
    <property type="nucleotide sequence ID" value="NZ_BAAALS010000042.1"/>
</dbReference>